<comment type="caution">
    <text evidence="2">The sequence shown here is derived from an EMBL/GenBank/DDBJ whole genome shotgun (WGS) entry which is preliminary data.</text>
</comment>
<sequence length="80" mass="9113">MDSRSNKSIVNGDDSPSSRSNTDAGEVLRLQKERLRLFTRDNECPNPMLLHTVGFSKKLIETHHKVKHDKVIDAISKIEK</sequence>
<dbReference type="Proteomes" id="UP001240678">
    <property type="component" value="Unassembled WGS sequence"/>
</dbReference>
<organism evidence="2 3">
    <name type="scientific">Colletotrichum costaricense</name>
    <dbReference type="NCBI Taxonomy" id="1209916"/>
    <lineage>
        <taxon>Eukaryota</taxon>
        <taxon>Fungi</taxon>
        <taxon>Dikarya</taxon>
        <taxon>Ascomycota</taxon>
        <taxon>Pezizomycotina</taxon>
        <taxon>Sordariomycetes</taxon>
        <taxon>Hypocreomycetidae</taxon>
        <taxon>Glomerellales</taxon>
        <taxon>Glomerellaceae</taxon>
        <taxon>Colletotrichum</taxon>
        <taxon>Colletotrichum acutatum species complex</taxon>
    </lineage>
</organism>
<keyword evidence="3" id="KW-1185">Reference proteome</keyword>
<dbReference type="RefSeq" id="XP_060317342.1">
    <property type="nucleotide sequence ID" value="XM_060451077.1"/>
</dbReference>
<dbReference type="EMBL" id="MOOE01000003">
    <property type="protein sequence ID" value="KAK1534138.1"/>
    <property type="molecule type" value="Genomic_DNA"/>
</dbReference>
<dbReference type="AlphaFoldDB" id="A0AAI9Z3T6"/>
<gene>
    <name evidence="2" type="ORF">CCOS01_02890</name>
</gene>
<evidence type="ECO:0000313" key="3">
    <source>
        <dbReference type="Proteomes" id="UP001240678"/>
    </source>
</evidence>
<accession>A0AAI9Z3T6</accession>
<protein>
    <submittedName>
        <fullName evidence="2">Uncharacterized protein</fullName>
    </submittedName>
</protein>
<reference evidence="2 3" key="1">
    <citation type="submission" date="2016-10" db="EMBL/GenBank/DDBJ databases">
        <title>The genome sequence of Colletotrichum fioriniae PJ7.</title>
        <authorList>
            <person name="Baroncelli R."/>
        </authorList>
    </citation>
    <scope>NUCLEOTIDE SEQUENCE [LARGE SCALE GENOMIC DNA]</scope>
    <source>
        <strain evidence="2 3">IMI 309622</strain>
    </source>
</reference>
<evidence type="ECO:0000313" key="2">
    <source>
        <dbReference type="EMBL" id="KAK1534138.1"/>
    </source>
</evidence>
<name>A0AAI9Z3T6_9PEZI</name>
<evidence type="ECO:0000256" key="1">
    <source>
        <dbReference type="SAM" id="MobiDB-lite"/>
    </source>
</evidence>
<feature type="region of interest" description="Disordered" evidence="1">
    <location>
        <begin position="1"/>
        <end position="26"/>
    </location>
</feature>
<feature type="compositionally biased region" description="Polar residues" evidence="1">
    <location>
        <begin position="1"/>
        <end position="23"/>
    </location>
</feature>
<proteinExistence type="predicted"/>
<dbReference type="GeneID" id="85334624"/>